<keyword evidence="10 16" id="KW-0479">Metal-binding</keyword>
<evidence type="ECO:0000256" key="13">
    <source>
        <dbReference type="ARBA" id="ARBA00023027"/>
    </source>
</evidence>
<dbReference type="HAMAP" id="MF_01033">
    <property type="entry name" value="LeuB_type1"/>
    <property type="match status" value="1"/>
</dbReference>
<comment type="subunit">
    <text evidence="6 16 17">Homodimer.</text>
</comment>
<comment type="pathway">
    <text evidence="4 16 17">Amino-acid biosynthesis; L-leucine biosynthesis; L-leucine from 3-methyl-2-oxobutanoate: step 3/4.</text>
</comment>
<evidence type="ECO:0000256" key="8">
    <source>
        <dbReference type="ARBA" id="ARBA00022490"/>
    </source>
</evidence>
<dbReference type="NCBIfam" id="TIGR00169">
    <property type="entry name" value="leuB"/>
    <property type="match status" value="1"/>
</dbReference>
<dbReference type="InterPro" id="IPR019818">
    <property type="entry name" value="IsoCit/isopropylmalate_DH_CS"/>
</dbReference>
<comment type="caution">
    <text evidence="19">The sequence shown here is derived from an EMBL/GenBank/DDBJ whole genome shotgun (WGS) entry which is preliminary data.</text>
</comment>
<dbReference type="RefSeq" id="WP_162370344.1">
    <property type="nucleotide sequence ID" value="NZ_JAAEEH010000017.1"/>
</dbReference>
<evidence type="ECO:0000256" key="3">
    <source>
        <dbReference type="ARBA" id="ARBA00004496"/>
    </source>
</evidence>
<evidence type="ECO:0000256" key="12">
    <source>
        <dbReference type="ARBA" id="ARBA00023002"/>
    </source>
</evidence>
<evidence type="ECO:0000256" key="5">
    <source>
        <dbReference type="ARBA" id="ARBA00008319"/>
    </source>
</evidence>
<evidence type="ECO:0000256" key="15">
    <source>
        <dbReference type="ARBA" id="ARBA00023577"/>
    </source>
</evidence>
<comment type="catalytic activity">
    <reaction evidence="1 16 17">
        <text>(2R,3S)-3-isopropylmalate + NAD(+) = 4-methyl-2-oxopentanoate + CO2 + NADH</text>
        <dbReference type="Rhea" id="RHEA:32271"/>
        <dbReference type="ChEBI" id="CHEBI:16526"/>
        <dbReference type="ChEBI" id="CHEBI:17865"/>
        <dbReference type="ChEBI" id="CHEBI:35121"/>
        <dbReference type="ChEBI" id="CHEBI:57540"/>
        <dbReference type="ChEBI" id="CHEBI:57945"/>
        <dbReference type="EC" id="1.1.1.85"/>
    </reaction>
</comment>
<feature type="binding site" evidence="16">
    <location>
        <position position="224"/>
    </location>
    <ligand>
        <name>Mg(2+)</name>
        <dbReference type="ChEBI" id="CHEBI:18420"/>
    </ligand>
</feature>
<dbReference type="EC" id="1.1.1.85" evidence="16"/>
<feature type="site" description="Important for catalysis" evidence="16">
    <location>
        <position position="143"/>
    </location>
</feature>
<comment type="cofactor">
    <cofactor evidence="16 17">
        <name>Mg(2+)</name>
        <dbReference type="ChEBI" id="CHEBI:18420"/>
    </cofactor>
    <cofactor evidence="16 17">
        <name>Mn(2+)</name>
        <dbReference type="ChEBI" id="CHEBI:29035"/>
    </cofactor>
    <text evidence="16 17">Binds 1 Mg(2+) or Mn(2+) ion per subunit.</text>
</comment>
<reference evidence="19 20" key="1">
    <citation type="submission" date="2020-01" db="EMBL/GenBank/DDBJ databases">
        <title>Anaeroalcalibacter tamaniensis gen. nov., sp. nov., moderately halophilic strictly anaerobic fermenter bacterium from mud volcano of Taman peninsula.</title>
        <authorList>
            <person name="Frolova A."/>
            <person name="Merkel A.Y."/>
            <person name="Slobodkin A.I."/>
        </authorList>
    </citation>
    <scope>NUCLEOTIDE SEQUENCE [LARGE SCALE GENOMIC DNA]</scope>
    <source>
        <strain evidence="19 20">F-3ap</strain>
    </source>
</reference>
<evidence type="ECO:0000256" key="17">
    <source>
        <dbReference type="RuleBase" id="RU004445"/>
    </source>
</evidence>
<feature type="binding site" evidence="16">
    <location>
        <position position="224"/>
    </location>
    <ligand>
        <name>substrate</name>
    </ligand>
</feature>
<evidence type="ECO:0000256" key="10">
    <source>
        <dbReference type="ARBA" id="ARBA00022723"/>
    </source>
</evidence>
<evidence type="ECO:0000259" key="18">
    <source>
        <dbReference type="SMART" id="SM01329"/>
    </source>
</evidence>
<dbReference type="SUPFAM" id="SSF53659">
    <property type="entry name" value="Isocitrate/Isopropylmalate dehydrogenase-like"/>
    <property type="match status" value="1"/>
</dbReference>
<comment type="cofactor">
    <cofactor evidence="2">
        <name>Mn(2+)</name>
        <dbReference type="ChEBI" id="CHEBI:29035"/>
    </cofactor>
</comment>
<keyword evidence="16" id="KW-0464">Manganese</keyword>
<dbReference type="Gene3D" id="3.40.718.10">
    <property type="entry name" value="Isopropylmalate Dehydrogenase"/>
    <property type="match status" value="1"/>
</dbReference>
<feature type="site" description="Important for catalysis" evidence="16">
    <location>
        <position position="192"/>
    </location>
</feature>
<dbReference type="GO" id="GO:0000287">
    <property type="term" value="F:magnesium ion binding"/>
    <property type="evidence" value="ECO:0007669"/>
    <property type="project" value="InterPro"/>
</dbReference>
<dbReference type="SMART" id="SM01329">
    <property type="entry name" value="Iso_dh"/>
    <property type="match status" value="1"/>
</dbReference>
<dbReference type="GO" id="GO:0051287">
    <property type="term" value="F:NAD binding"/>
    <property type="evidence" value="ECO:0007669"/>
    <property type="project" value="InterPro"/>
</dbReference>
<dbReference type="AlphaFoldDB" id="A0A7X5KN34"/>
<dbReference type="InterPro" id="IPR024084">
    <property type="entry name" value="IsoPropMal-DH-like_dom"/>
</dbReference>
<feature type="domain" description="Isopropylmalate dehydrogenase-like" evidence="18">
    <location>
        <begin position="4"/>
        <end position="353"/>
    </location>
</feature>
<evidence type="ECO:0000256" key="2">
    <source>
        <dbReference type="ARBA" id="ARBA00001936"/>
    </source>
</evidence>
<keyword evidence="12 16" id="KW-0560">Oxidoreductase</keyword>
<comment type="subcellular location">
    <subcellularLocation>
        <location evidence="3 16">Cytoplasm</location>
    </subcellularLocation>
</comment>
<evidence type="ECO:0000313" key="19">
    <source>
        <dbReference type="EMBL" id="NDL67619.1"/>
    </source>
</evidence>
<dbReference type="GO" id="GO:0009098">
    <property type="term" value="P:L-leucine biosynthetic process"/>
    <property type="evidence" value="ECO:0007669"/>
    <property type="project" value="UniProtKB-UniRule"/>
</dbReference>
<keyword evidence="14 16" id="KW-0100">Branched-chain amino acid biosynthesis</keyword>
<feature type="binding site" evidence="16">
    <location>
        <position position="96"/>
    </location>
    <ligand>
        <name>substrate</name>
    </ligand>
</feature>
<evidence type="ECO:0000256" key="16">
    <source>
        <dbReference type="HAMAP-Rule" id="MF_01033"/>
    </source>
</evidence>
<accession>A0A7X5KN34</accession>
<dbReference type="PROSITE" id="PS00470">
    <property type="entry name" value="IDH_IMDH"/>
    <property type="match status" value="1"/>
</dbReference>
<gene>
    <name evidence="16 19" type="primary">leuB</name>
    <name evidence="19" type="ORF">GXN74_07650</name>
</gene>
<evidence type="ECO:0000256" key="4">
    <source>
        <dbReference type="ARBA" id="ARBA00004762"/>
    </source>
</evidence>
<protein>
    <recommendedName>
        <fullName evidence="16">3-isopropylmalate dehydrogenase</fullName>
        <ecNumber evidence="16">1.1.1.85</ecNumber>
    </recommendedName>
    <alternativeName>
        <fullName evidence="16">3-IPM-DH</fullName>
    </alternativeName>
    <alternativeName>
        <fullName evidence="16">Beta-IPM dehydrogenase</fullName>
        <shortName evidence="16">IMDH</shortName>
    </alternativeName>
</protein>
<comment type="similarity">
    <text evidence="5 16">Belongs to the isocitrate and isopropylmalate dehydrogenases family. LeuB type 1 subfamily.</text>
</comment>
<dbReference type="Pfam" id="PF00180">
    <property type="entry name" value="Iso_dh"/>
    <property type="match status" value="1"/>
</dbReference>
<name>A0A7X5KN34_9FIRM</name>
<dbReference type="PANTHER" id="PTHR42979:SF1">
    <property type="entry name" value="3-ISOPROPYLMALATE DEHYDROGENASE"/>
    <property type="match status" value="1"/>
</dbReference>
<evidence type="ECO:0000256" key="14">
    <source>
        <dbReference type="ARBA" id="ARBA00023304"/>
    </source>
</evidence>
<comment type="function">
    <text evidence="15 16 17">Catalyzes the oxidation of 3-carboxy-2-hydroxy-4-methylpentanoate (3-isopropylmalate) to 3-carboxy-4-methyl-2-oxopentanoate. The product decarboxylates to 4-methyl-2 oxopentanoate.</text>
</comment>
<evidence type="ECO:0000256" key="1">
    <source>
        <dbReference type="ARBA" id="ARBA00000624"/>
    </source>
</evidence>
<feature type="binding site" evidence="16">
    <location>
        <position position="136"/>
    </location>
    <ligand>
        <name>substrate</name>
    </ligand>
</feature>
<feature type="binding site" evidence="16">
    <location>
        <position position="248"/>
    </location>
    <ligand>
        <name>Mg(2+)</name>
        <dbReference type="ChEBI" id="CHEBI:18420"/>
    </ligand>
</feature>
<dbReference type="EMBL" id="JAAEEH010000017">
    <property type="protein sequence ID" value="NDL67619.1"/>
    <property type="molecule type" value="Genomic_DNA"/>
</dbReference>
<dbReference type="Proteomes" id="UP000461585">
    <property type="component" value="Unassembled WGS sequence"/>
</dbReference>
<dbReference type="PANTHER" id="PTHR42979">
    <property type="entry name" value="3-ISOPROPYLMALATE DEHYDROGENASE"/>
    <property type="match status" value="1"/>
</dbReference>
<keyword evidence="11 16" id="KW-0460">Magnesium</keyword>
<keyword evidence="13 16" id="KW-0520">NAD</keyword>
<evidence type="ECO:0000256" key="7">
    <source>
        <dbReference type="ARBA" id="ARBA00022430"/>
    </source>
</evidence>
<keyword evidence="20" id="KW-1185">Reference proteome</keyword>
<dbReference type="GO" id="GO:0005829">
    <property type="term" value="C:cytosol"/>
    <property type="evidence" value="ECO:0007669"/>
    <property type="project" value="TreeGrafter"/>
</dbReference>
<proteinExistence type="inferred from homology"/>
<keyword evidence="9 16" id="KW-0028">Amino-acid biosynthesis</keyword>
<dbReference type="InterPro" id="IPR004429">
    <property type="entry name" value="Isopropylmalate_DH"/>
</dbReference>
<evidence type="ECO:0000256" key="6">
    <source>
        <dbReference type="ARBA" id="ARBA00011738"/>
    </source>
</evidence>
<evidence type="ECO:0000313" key="20">
    <source>
        <dbReference type="Proteomes" id="UP000461585"/>
    </source>
</evidence>
<organism evidence="19 20">
    <name type="scientific">Anaerotalea alkaliphila</name>
    <dbReference type="NCBI Taxonomy" id="2662126"/>
    <lineage>
        <taxon>Bacteria</taxon>
        <taxon>Bacillati</taxon>
        <taxon>Bacillota</taxon>
        <taxon>Clostridia</taxon>
        <taxon>Eubacteriales</taxon>
        <taxon>Anaerotalea</taxon>
    </lineage>
</organism>
<dbReference type="GO" id="GO:0003862">
    <property type="term" value="F:3-isopropylmalate dehydrogenase activity"/>
    <property type="evidence" value="ECO:0007669"/>
    <property type="project" value="UniProtKB-UniRule"/>
</dbReference>
<sequence>MDYRLAVIKGDGIGPDIVEEGLKVLEIISQKFGHTFTCKEVLAGGAAIDATGKSLPEETVEVCKASDSVILGAMGGPQWDNLANGDRPEKALLGLRAALGLFGNIRPAVLYPQLKDACPLKDRIIGEGGIDIVVVRELTGGIYFGERGEGVGELGAYKYDTLKYSEVEVERIARRAFEIAMKRGKKVTSVDKANVLDSSKLWRRVVEEVAREFPEVELNHLYVDNAAMQLVINPKQFDVIVTGNMFGDILSDEASMITGSIGMLPSASLGTGKLGMYEPIHGSAPDIAGQDKANPIATILSIAMMLRYSFDLENEAKAIEDAIEKVLEAGYRTGDIYSEGTTLVGTKEMGRLIRGQL</sequence>
<feature type="binding site" evidence="16">
    <location>
        <position position="252"/>
    </location>
    <ligand>
        <name>Mg(2+)</name>
        <dbReference type="ChEBI" id="CHEBI:18420"/>
    </ligand>
</feature>
<dbReference type="FunFam" id="3.40.718.10:FF:000028">
    <property type="entry name" value="3-isopropylmalate dehydrogenase"/>
    <property type="match status" value="1"/>
</dbReference>
<feature type="binding site" evidence="16">
    <location>
        <begin position="76"/>
        <end position="89"/>
    </location>
    <ligand>
        <name>NAD(+)</name>
        <dbReference type="ChEBI" id="CHEBI:57540"/>
    </ligand>
</feature>
<keyword evidence="7 16" id="KW-0432">Leucine biosynthesis</keyword>
<feature type="binding site" evidence="16">
    <location>
        <begin position="282"/>
        <end position="294"/>
    </location>
    <ligand>
        <name>NAD(+)</name>
        <dbReference type="ChEBI" id="CHEBI:57540"/>
    </ligand>
</feature>
<evidence type="ECO:0000256" key="9">
    <source>
        <dbReference type="ARBA" id="ARBA00022605"/>
    </source>
</evidence>
<feature type="binding site" evidence="16">
    <location>
        <position position="106"/>
    </location>
    <ligand>
        <name>substrate</name>
    </ligand>
</feature>
<keyword evidence="8 16" id="KW-0963">Cytoplasm</keyword>
<dbReference type="UniPathway" id="UPA00048">
    <property type="reaction ID" value="UER00072"/>
</dbReference>
<evidence type="ECO:0000256" key="11">
    <source>
        <dbReference type="ARBA" id="ARBA00022842"/>
    </source>
</evidence>